<feature type="compositionally biased region" description="Basic and acidic residues" evidence="1">
    <location>
        <begin position="408"/>
        <end position="422"/>
    </location>
</feature>
<comment type="caution">
    <text evidence="3">The sequence shown here is derived from an EMBL/GenBank/DDBJ whole genome shotgun (WGS) entry which is preliminary data.</text>
</comment>
<feature type="compositionally biased region" description="Basic and acidic residues" evidence="1">
    <location>
        <begin position="487"/>
        <end position="501"/>
    </location>
</feature>
<dbReference type="PATRIC" id="fig|1160718.3.peg.4285"/>
<feature type="domain" description="Tox-PL" evidence="2">
    <location>
        <begin position="39"/>
        <end position="153"/>
    </location>
</feature>
<evidence type="ECO:0000256" key="1">
    <source>
        <dbReference type="SAM" id="MobiDB-lite"/>
    </source>
</evidence>
<evidence type="ECO:0000259" key="2">
    <source>
        <dbReference type="Pfam" id="PF15644"/>
    </source>
</evidence>
<name>J2JXC2_9ACTN</name>
<proteinExistence type="predicted"/>
<feature type="compositionally biased region" description="Basic and acidic residues" evidence="1">
    <location>
        <begin position="212"/>
        <end position="229"/>
    </location>
</feature>
<reference evidence="3" key="1">
    <citation type="journal article" date="2012" name="J. Bacteriol.">
        <title>Genome Sequence of Streptomyces auratus Strain AGR0001, a Phoslactomycin-Producing Actinomycete.</title>
        <authorList>
            <person name="Han X."/>
            <person name="Li M."/>
            <person name="Ding Z."/>
            <person name="Zhao J."/>
            <person name="Ji K."/>
            <person name="Wen M."/>
            <person name="Lu T."/>
        </authorList>
    </citation>
    <scope>NUCLEOTIDE SEQUENCE [LARGE SCALE GENOMIC DNA]</scope>
    <source>
        <strain evidence="3">AGR0001</strain>
    </source>
</reference>
<dbReference type="HOGENOM" id="CLU_365579_0_0_11"/>
<sequence>MENAHPRNPDGTPQQFANPFDPWGQLQNDGGNTVPGRSNNCADCSRSFLETWYGNPQVSAPRTPDTDEHGNPDTWSPENDANENQIRWSGATHTYAGAGNDPNTPARIAHDLQQAGHGAAAIVQVDWPDNGGGHAFNAVNYHGKVIWIDTQTGQVSHDPIHISQAEHVWHIPLDANRQPLHADHVVAQPDSTPAEQTDSKPEHTADPQPENTPDHTPDPQPENKPDHTPDPQPDETADGSAGDPADTPSDASDHTSGEPVNPPADQVATPPEHPPTDQQQAPTTTGERESTPDNRGADVSHHLADALRRDQNPWLYGKPPVASPDGHAPEQDSHTEESDGREPHDRDSNGRDSTDREPTDREPNQQHPTTPDRTTHNQSAPTDTPASDTPASDSAPHPRPEAPPSPAGDRHDAAHEATEQTEPKAPADPAGEPEPSVEHHDGDNDGHHNEHEASDDPAERYKAPSASDVPVDDPPHMPDAIDPGDTPDTHDLDSGVDDKSRGGLVEQIDLDDTDRVQVDSDGLITSIDGKSVKDYLQELSEARAIRHAEMRTPLEGPCSALAIDRRTGMITEGLNGALTDVIDLENLHPLLRDNYLGMANWMHPIMASENEIRMGNRLAADGTAARDENGKVIPNSEMIFTGRAYFDDPLRHAEVKAVNELLWARQRQLEKEWRDAHGDDSTPPPLSRETLNDMRFDPRWIEDKRGKGKNKGNIIHLPGQSAPACPNCNGMLRDVPSYGGRQVYSIGDYRRQDESNQIPPVTD</sequence>
<organism evidence="3">
    <name type="scientific">Streptomyces auratus AGR0001</name>
    <dbReference type="NCBI Taxonomy" id="1160718"/>
    <lineage>
        <taxon>Bacteria</taxon>
        <taxon>Bacillati</taxon>
        <taxon>Actinomycetota</taxon>
        <taxon>Actinomycetes</taxon>
        <taxon>Kitasatosporales</taxon>
        <taxon>Streptomycetaceae</taxon>
        <taxon>Streptomyces</taxon>
    </lineage>
</organism>
<dbReference type="Pfam" id="PF15644">
    <property type="entry name" value="Gln_amidase"/>
    <property type="match status" value="1"/>
</dbReference>
<feature type="compositionally biased region" description="Low complexity" evidence="1">
    <location>
        <begin position="276"/>
        <end position="285"/>
    </location>
</feature>
<feature type="compositionally biased region" description="Basic and acidic residues" evidence="1">
    <location>
        <begin position="436"/>
        <end position="462"/>
    </location>
</feature>
<feature type="compositionally biased region" description="Basic and acidic residues" evidence="1">
    <location>
        <begin position="327"/>
        <end position="364"/>
    </location>
</feature>
<gene>
    <name evidence="3" type="ORF">SU9_21148</name>
</gene>
<dbReference type="eggNOG" id="COG3468">
    <property type="taxonomic scope" value="Bacteria"/>
</dbReference>
<dbReference type="InterPro" id="IPR028908">
    <property type="entry name" value="Tox-PL_dom"/>
</dbReference>
<feature type="region of interest" description="Disordered" evidence="1">
    <location>
        <begin position="1"/>
        <end position="41"/>
    </location>
</feature>
<feature type="region of interest" description="Disordered" evidence="1">
    <location>
        <begin position="55"/>
        <end position="81"/>
    </location>
</feature>
<feature type="region of interest" description="Disordered" evidence="1">
    <location>
        <begin position="189"/>
        <end position="503"/>
    </location>
</feature>
<evidence type="ECO:0000313" key="3">
    <source>
        <dbReference type="EMBL" id="EJJ05063.1"/>
    </source>
</evidence>
<protein>
    <recommendedName>
        <fullName evidence="2">Tox-PL domain-containing protein</fullName>
    </recommendedName>
</protein>
<feature type="compositionally biased region" description="Basic and acidic residues" evidence="1">
    <location>
        <begin position="286"/>
        <end position="311"/>
    </location>
</feature>
<feature type="compositionally biased region" description="Polar residues" evidence="1">
    <location>
        <begin position="365"/>
        <end position="392"/>
    </location>
</feature>
<dbReference type="EMBL" id="AJGV01000127">
    <property type="protein sequence ID" value="EJJ05063.1"/>
    <property type="molecule type" value="Genomic_DNA"/>
</dbReference>
<dbReference type="AlphaFoldDB" id="J2JXC2"/>
<feature type="compositionally biased region" description="Polar residues" evidence="1">
    <location>
        <begin position="25"/>
        <end position="41"/>
    </location>
</feature>
<dbReference type="STRING" id="1160718.SU9_21148"/>
<accession>J2JXC2</accession>